<evidence type="ECO:0000256" key="1">
    <source>
        <dbReference type="SAM" id="MobiDB-lite"/>
    </source>
</evidence>
<accession>A0ABW5CGG3</accession>
<reference evidence="4" key="1">
    <citation type="journal article" date="2019" name="Int. J. Syst. Evol. Microbiol.">
        <title>The Global Catalogue of Microorganisms (GCM) 10K type strain sequencing project: providing services to taxonomists for standard genome sequencing and annotation.</title>
        <authorList>
            <consortium name="The Broad Institute Genomics Platform"/>
            <consortium name="The Broad Institute Genome Sequencing Center for Infectious Disease"/>
            <person name="Wu L."/>
            <person name="Ma J."/>
        </authorList>
    </citation>
    <scope>NUCLEOTIDE SEQUENCE [LARGE SCALE GENOMIC DNA]</scope>
    <source>
        <strain evidence="4">ZS-35-S2</strain>
    </source>
</reference>
<dbReference type="Gene3D" id="3.30.750.140">
    <property type="match status" value="1"/>
</dbReference>
<keyword evidence="4" id="KW-1185">Reference proteome</keyword>
<evidence type="ECO:0000259" key="2">
    <source>
        <dbReference type="Pfam" id="PF02120"/>
    </source>
</evidence>
<feature type="region of interest" description="Disordered" evidence="1">
    <location>
        <begin position="1"/>
        <end position="129"/>
    </location>
</feature>
<name>A0ABW5CGG3_9HYPH</name>
<organism evidence="3 4">
    <name type="scientific">Aureimonas populi</name>
    <dbReference type="NCBI Taxonomy" id="1701758"/>
    <lineage>
        <taxon>Bacteria</taxon>
        <taxon>Pseudomonadati</taxon>
        <taxon>Pseudomonadota</taxon>
        <taxon>Alphaproteobacteria</taxon>
        <taxon>Hyphomicrobiales</taxon>
        <taxon>Aurantimonadaceae</taxon>
        <taxon>Aureimonas</taxon>
    </lineage>
</organism>
<evidence type="ECO:0000313" key="3">
    <source>
        <dbReference type="EMBL" id="MFD2236354.1"/>
    </source>
</evidence>
<keyword evidence="3" id="KW-0969">Cilium</keyword>
<keyword evidence="3" id="KW-0966">Cell projection</keyword>
<dbReference type="EMBL" id="JBHUIJ010000002">
    <property type="protein sequence ID" value="MFD2236354.1"/>
    <property type="molecule type" value="Genomic_DNA"/>
</dbReference>
<dbReference type="Pfam" id="PF02120">
    <property type="entry name" value="Flg_hook"/>
    <property type="match status" value="1"/>
</dbReference>
<dbReference type="CDD" id="cd17470">
    <property type="entry name" value="T3SS_Flik_C"/>
    <property type="match status" value="1"/>
</dbReference>
<gene>
    <name evidence="3" type="ORF">ACFSKQ_02610</name>
</gene>
<keyword evidence="3" id="KW-0282">Flagellum</keyword>
<sequence length="449" mass="46398">MNIPGAPMPLDRDVLPAAKGGRRDGADARAFDVEVGKLEGRGGETPRRAETRPEASEQGLGDAPEKAPDDEAPAEPRRAAGEMLGLIDAANRARTPPPAEEAQAGEPAGHEGAADDAEVPASPRAGRETADVITLARGRVKLEVVHMETHFEPGQDGGVIVRKDGEAQASGEAADEDALLRILSGPSGKADREAGTETVAIRPRFDETLARLGAAEGEAAPVSKAASGRSAAGRATLLDGRSARFAALEERFAPAAAPAVASSTTAPTGNALPMTGQIAARIVDAFAPGSGGPKGEAELPSGETHLRMRAGGAALKTLTIQLQPETLGTLDVSMRLVDGQLTLELSASRMETARVLLEDKASLKSLLEKAGFSVDESAITVVARDTVPAAQRGAETGGEGTMQRQGEPAGQEAGRQNRPQKDSEPDRRQPDRGGENASSARQPSSSVYL</sequence>
<proteinExistence type="predicted"/>
<comment type="caution">
    <text evidence="3">The sequence shown here is derived from an EMBL/GenBank/DDBJ whole genome shotgun (WGS) entry which is preliminary data.</text>
</comment>
<feature type="compositionally biased region" description="Basic and acidic residues" evidence="1">
    <location>
        <begin position="63"/>
        <end position="80"/>
    </location>
</feature>
<feature type="compositionally biased region" description="Polar residues" evidence="1">
    <location>
        <begin position="436"/>
        <end position="449"/>
    </location>
</feature>
<dbReference type="Proteomes" id="UP001597371">
    <property type="component" value="Unassembled WGS sequence"/>
</dbReference>
<evidence type="ECO:0000313" key="4">
    <source>
        <dbReference type="Proteomes" id="UP001597371"/>
    </source>
</evidence>
<feature type="compositionally biased region" description="Basic and acidic residues" evidence="1">
    <location>
        <begin position="419"/>
        <end position="434"/>
    </location>
</feature>
<dbReference type="InterPro" id="IPR021136">
    <property type="entry name" value="Flagellar_hook_control-like_C"/>
</dbReference>
<feature type="region of interest" description="Disordered" evidence="1">
    <location>
        <begin position="390"/>
        <end position="449"/>
    </location>
</feature>
<protein>
    <submittedName>
        <fullName evidence="3">Flagellar hook-length control protein FliK</fullName>
    </submittedName>
</protein>
<feature type="compositionally biased region" description="Basic and acidic residues" evidence="1">
    <location>
        <begin position="21"/>
        <end position="55"/>
    </location>
</feature>
<dbReference type="RefSeq" id="WP_209735700.1">
    <property type="nucleotide sequence ID" value="NZ_CP072611.1"/>
</dbReference>
<feature type="domain" description="Flagellar hook-length control protein-like C-terminal" evidence="2">
    <location>
        <begin position="314"/>
        <end position="379"/>
    </location>
</feature>
<dbReference type="InterPro" id="IPR038610">
    <property type="entry name" value="FliK-like_C_sf"/>
</dbReference>